<evidence type="ECO:0000313" key="8">
    <source>
        <dbReference type="Proteomes" id="UP000324392"/>
    </source>
</evidence>
<feature type="transmembrane region" description="Helical" evidence="6">
    <location>
        <begin position="508"/>
        <end position="528"/>
    </location>
</feature>
<evidence type="ECO:0000256" key="2">
    <source>
        <dbReference type="ARBA" id="ARBA00007349"/>
    </source>
</evidence>
<proteinExistence type="inferred from homology"/>
<evidence type="ECO:0000256" key="4">
    <source>
        <dbReference type="ARBA" id="ARBA00022989"/>
    </source>
</evidence>
<feature type="transmembrane region" description="Helical" evidence="6">
    <location>
        <begin position="326"/>
        <end position="345"/>
    </location>
</feature>
<accession>A0A455VMT8</accession>
<keyword evidence="4 6" id="KW-1133">Transmembrane helix</keyword>
<name>A0A455VMT8_9GAMM</name>
<dbReference type="PANTHER" id="PTHR42826">
    <property type="entry name" value="DICARBOXYLATE TRANSPORTER 2.1, CHLOROPLASTIC"/>
    <property type="match status" value="1"/>
</dbReference>
<evidence type="ECO:0000256" key="6">
    <source>
        <dbReference type="SAM" id="Phobius"/>
    </source>
</evidence>
<dbReference type="GO" id="GO:0016020">
    <property type="term" value="C:membrane"/>
    <property type="evidence" value="ECO:0007669"/>
    <property type="project" value="UniProtKB-SubCell"/>
</dbReference>
<comment type="subcellular location">
    <subcellularLocation>
        <location evidence="1">Membrane</location>
        <topology evidence="1">Multi-pass membrane protein</topology>
    </subcellularLocation>
</comment>
<dbReference type="PIRSF" id="PIRSF002457">
    <property type="entry name" value="DASS"/>
    <property type="match status" value="1"/>
</dbReference>
<keyword evidence="3 6" id="KW-0812">Transmembrane</keyword>
<dbReference type="InterPro" id="IPR030676">
    <property type="entry name" value="CitT-rel"/>
</dbReference>
<evidence type="ECO:0000313" key="7">
    <source>
        <dbReference type="EMBL" id="BBI91988.1"/>
    </source>
</evidence>
<feature type="transmembrane region" description="Helical" evidence="6">
    <location>
        <begin position="76"/>
        <end position="94"/>
    </location>
</feature>
<evidence type="ECO:0000256" key="1">
    <source>
        <dbReference type="ARBA" id="ARBA00004141"/>
    </source>
</evidence>
<feature type="transmembrane region" description="Helical" evidence="6">
    <location>
        <begin position="50"/>
        <end position="70"/>
    </location>
</feature>
<dbReference type="Pfam" id="PF00939">
    <property type="entry name" value="Na_sulph_symp"/>
    <property type="match status" value="1"/>
</dbReference>
<dbReference type="EMBL" id="AP019531">
    <property type="protein sequence ID" value="BBI91988.1"/>
    <property type="molecule type" value="Genomic_DNA"/>
</dbReference>
<reference evidence="7 8" key="1">
    <citation type="submission" date="2019-03" db="EMBL/GenBank/DDBJ databases">
        <title>The genome sequence of Candidatus Serratia symbiotica strain IS.</title>
        <authorList>
            <person name="Nikoh N."/>
            <person name="Koga R."/>
            <person name="Oshima K."/>
            <person name="Hattori M."/>
            <person name="Fukatsu T."/>
        </authorList>
    </citation>
    <scope>NUCLEOTIDE SEQUENCE [LARGE SCALE GENOMIC DNA]</scope>
    <source>
        <strain evidence="7 8">IS</strain>
    </source>
</reference>
<feature type="transmembrane region" description="Helical" evidence="6">
    <location>
        <begin position="271"/>
        <end position="296"/>
    </location>
</feature>
<feature type="transmembrane region" description="Helical" evidence="6">
    <location>
        <begin position="130"/>
        <end position="150"/>
    </location>
</feature>
<evidence type="ECO:0000256" key="5">
    <source>
        <dbReference type="ARBA" id="ARBA00023136"/>
    </source>
</evidence>
<feature type="transmembrane region" description="Helical" evidence="6">
    <location>
        <begin position="357"/>
        <end position="374"/>
    </location>
</feature>
<feature type="transmembrane region" description="Helical" evidence="6">
    <location>
        <begin position="420"/>
        <end position="439"/>
    </location>
</feature>
<comment type="similarity">
    <text evidence="2">Belongs to the SLC13A/DASS transporter (TC 2.A.47) family. DIT1 subfamily.</text>
</comment>
<protein>
    <submittedName>
        <fullName evidence="7">Transporter divalent anion:Na+ symporter (DASS) family</fullName>
    </submittedName>
</protein>
<dbReference type="GO" id="GO:0022857">
    <property type="term" value="F:transmembrane transporter activity"/>
    <property type="evidence" value="ECO:0007669"/>
    <property type="project" value="InterPro"/>
</dbReference>
<dbReference type="AlphaFoldDB" id="A0A455VMT8"/>
<keyword evidence="5 6" id="KW-0472">Membrane</keyword>
<gene>
    <name evidence="7" type="primary">ybhI</name>
    <name evidence="7" type="ORF">SSYIS1_14750</name>
</gene>
<feature type="transmembrane region" description="Helical" evidence="6">
    <location>
        <begin position="386"/>
        <end position="408"/>
    </location>
</feature>
<evidence type="ECO:0000256" key="3">
    <source>
        <dbReference type="ARBA" id="ARBA00022692"/>
    </source>
</evidence>
<dbReference type="InterPro" id="IPR001898">
    <property type="entry name" value="SLC13A/DASS"/>
</dbReference>
<feature type="transmembrane region" description="Helical" evidence="6">
    <location>
        <begin position="239"/>
        <end position="259"/>
    </location>
</feature>
<organism evidence="7 8">
    <name type="scientific">Serratia symbiotica</name>
    <dbReference type="NCBI Taxonomy" id="138074"/>
    <lineage>
        <taxon>Bacteria</taxon>
        <taxon>Pseudomonadati</taxon>
        <taxon>Pseudomonadota</taxon>
        <taxon>Gammaproteobacteria</taxon>
        <taxon>Enterobacterales</taxon>
        <taxon>Yersiniaceae</taxon>
        <taxon>Serratia</taxon>
    </lineage>
</organism>
<sequence>MALLTYIIENDAPHSQAMRAPSAIAALFSILLEMPIRLEKSGYVMDTLTPLRPVPSLCAVAAALIIWFLIPVPAGVAANAWQLLALFVGTIIAIIGKAMPIGAVAVIAIALVAVTSVTHPDDPGAALDDALSGFSNQLIWLIGFSIMISLSLNKTGLGARIGYYFISLFGKKTLGIAYALTLAELTLAPITPSNTARGGGIIHPIMKSIAESLGSKPELNTSGTMGRYLSLVNYNINPITSAMFITSTASNPLIVSLIAKGTAGSVELSWSMWAVAALVPGLCSLFVMPLVVYLLYPPEVKSTPDAPRFARDKLQELGALTLPEKITLAVFTLLLLLWAGIPAMIFGPALTVNPTTAALIGMAALLATGVLSWQDVLKHKGAWDTVVWFSALVMMASFLGKLGLIDWLSQTVGKGIDQMGMSWVGGTVLLIIIYLYSHYFFASTIAHVTAMFAAFLTAGIALGAPPALLALILAFSSSLMMSLTHYGTGTAPIIFGSNYVTLGEWWKTGFVMSAINLLIWMVIGGAWWKWLGYW</sequence>
<dbReference type="Proteomes" id="UP000324392">
    <property type="component" value="Chromosome"/>
</dbReference>
<dbReference type="NCBIfam" id="TIGR00785">
    <property type="entry name" value="dass"/>
    <property type="match status" value="1"/>
</dbReference>